<evidence type="ECO:0000256" key="1">
    <source>
        <dbReference type="SAM" id="Phobius"/>
    </source>
</evidence>
<feature type="transmembrane region" description="Helical" evidence="1">
    <location>
        <begin position="7"/>
        <end position="26"/>
    </location>
</feature>
<accession>Q1GA16</accession>
<reference evidence="2 3" key="1">
    <citation type="journal article" date="2006" name="Proc. Natl. Acad. Sci. U.S.A.">
        <title>The complete genome sequence of Lactobacillus bulgaricus reveals extensive and ongoing reductive evolution.</title>
        <authorList>
            <person name="van de Guchte M."/>
            <person name="Penaud S."/>
            <person name="Grimaldi C."/>
            <person name="Barbe V."/>
            <person name="Bryson K."/>
            <person name="Nicolas P."/>
            <person name="Robert C."/>
            <person name="Oztas S."/>
            <person name="Mangenot S."/>
            <person name="Couloux A."/>
            <person name="Loux V."/>
            <person name="Dervyn R."/>
            <person name="Bossy R."/>
            <person name="Bolotin A."/>
            <person name="Batto J.-M."/>
            <person name="Walunas T."/>
            <person name="Gibrat J.-F."/>
            <person name="Bessieres P."/>
            <person name="Weissenbach J."/>
            <person name="Ehrlich S.D."/>
            <person name="Maguin E."/>
        </authorList>
    </citation>
    <scope>NUCLEOTIDE SEQUENCE [LARGE SCALE GENOMIC DNA]</scope>
    <source>
        <strain evidence="3">ATCC 11842 / DSM 20081 / BCRC 10696 / JCM 1002 / NBRC 13953 / NCIMB 11778 / NCTC 12712 / WDCM 00102 / Lb 14</strain>
    </source>
</reference>
<dbReference type="KEGG" id="ldb:Ldb1169"/>
<dbReference type="HOGENOM" id="CLU_2880186_0_0_9"/>
<gene>
    <name evidence="2" type="ordered locus">Ldb1169</name>
</gene>
<dbReference type="eggNOG" id="ENOG503182W">
    <property type="taxonomic scope" value="Bacteria"/>
</dbReference>
<keyword evidence="1" id="KW-0472">Membrane</keyword>
<dbReference type="PATRIC" id="fig|390333.13.peg.1822"/>
<keyword evidence="1" id="KW-1133">Transmembrane helix</keyword>
<name>Q1GA16_LACDA</name>
<dbReference type="AlphaFoldDB" id="Q1GA16"/>
<protein>
    <submittedName>
        <fullName evidence="2">Hypothetical membrane protein</fullName>
    </submittedName>
</protein>
<sequence length="64" mass="7282">MMLSEKIIDLLVCFVAFVVFAIVVSIYPEEMFALLIATVLLIGIYAVAKELVKDWLKHNHRFGV</sequence>
<dbReference type="STRING" id="390333.Ldb1169"/>
<feature type="transmembrane region" description="Helical" evidence="1">
    <location>
        <begin position="32"/>
        <end position="52"/>
    </location>
</feature>
<keyword evidence="3" id="KW-1185">Reference proteome</keyword>
<dbReference type="Proteomes" id="UP000001259">
    <property type="component" value="Chromosome"/>
</dbReference>
<evidence type="ECO:0000313" key="2">
    <source>
        <dbReference type="EMBL" id="CAI97971.1"/>
    </source>
</evidence>
<proteinExistence type="predicted"/>
<organism evidence="2 3">
    <name type="scientific">Lactobacillus delbrueckii subsp. bulgaricus (strain ATCC 11842 / DSM 20081 / BCRC 10696 / JCM 1002 / NBRC 13953 / NCIMB 11778 / NCTC 12712 / WDCM 00102 / Lb 14)</name>
    <dbReference type="NCBI Taxonomy" id="390333"/>
    <lineage>
        <taxon>Bacteria</taxon>
        <taxon>Bacillati</taxon>
        <taxon>Bacillota</taxon>
        <taxon>Bacilli</taxon>
        <taxon>Lactobacillales</taxon>
        <taxon>Lactobacillaceae</taxon>
        <taxon>Lactobacillus</taxon>
    </lineage>
</organism>
<evidence type="ECO:0000313" key="3">
    <source>
        <dbReference type="Proteomes" id="UP000001259"/>
    </source>
</evidence>
<dbReference type="EMBL" id="CR954253">
    <property type="protein sequence ID" value="CAI97971.1"/>
    <property type="molecule type" value="Genomic_DNA"/>
</dbReference>
<keyword evidence="1" id="KW-0812">Transmembrane</keyword>